<keyword evidence="3" id="KW-0813">Transport</keyword>
<evidence type="ECO:0000256" key="1">
    <source>
        <dbReference type="ARBA" id="ARBA00004442"/>
    </source>
</evidence>
<keyword evidence="9" id="KW-0732">Signal</keyword>
<protein>
    <submittedName>
        <fullName evidence="10">Type I secretion outer membrane protein, TolC</fullName>
    </submittedName>
</protein>
<evidence type="ECO:0000256" key="7">
    <source>
        <dbReference type="ARBA" id="ARBA00023237"/>
    </source>
</evidence>
<keyword evidence="5" id="KW-0812">Transmembrane</keyword>
<dbReference type="GO" id="GO:0015288">
    <property type="term" value="F:porin activity"/>
    <property type="evidence" value="ECO:0007669"/>
    <property type="project" value="TreeGrafter"/>
</dbReference>
<comment type="subcellular location">
    <subcellularLocation>
        <location evidence="1">Cell outer membrane</location>
    </subcellularLocation>
</comment>
<dbReference type="EMBL" id="CACVAV010000183">
    <property type="protein sequence ID" value="CAA6811522.1"/>
    <property type="molecule type" value="Genomic_DNA"/>
</dbReference>
<evidence type="ECO:0000256" key="5">
    <source>
        <dbReference type="ARBA" id="ARBA00022692"/>
    </source>
</evidence>
<dbReference type="InterPro" id="IPR051906">
    <property type="entry name" value="TolC-like"/>
</dbReference>
<feature type="compositionally biased region" description="Low complexity" evidence="8">
    <location>
        <begin position="496"/>
        <end position="508"/>
    </location>
</feature>
<accession>A0A6S6SZ35</accession>
<dbReference type="AlphaFoldDB" id="A0A6S6SZ35"/>
<evidence type="ECO:0000256" key="8">
    <source>
        <dbReference type="SAM" id="MobiDB-lite"/>
    </source>
</evidence>
<proteinExistence type="inferred from homology"/>
<feature type="region of interest" description="Disordered" evidence="8">
    <location>
        <begin position="496"/>
        <end position="532"/>
    </location>
</feature>
<evidence type="ECO:0000256" key="4">
    <source>
        <dbReference type="ARBA" id="ARBA00022452"/>
    </source>
</evidence>
<keyword evidence="6" id="KW-0472">Membrane</keyword>
<dbReference type="PANTHER" id="PTHR30026:SF20">
    <property type="entry name" value="OUTER MEMBRANE PROTEIN TOLC"/>
    <property type="match status" value="1"/>
</dbReference>
<dbReference type="Pfam" id="PF02321">
    <property type="entry name" value="OEP"/>
    <property type="match status" value="2"/>
</dbReference>
<dbReference type="PANTHER" id="PTHR30026">
    <property type="entry name" value="OUTER MEMBRANE PROTEIN TOLC"/>
    <property type="match status" value="1"/>
</dbReference>
<dbReference type="Gene3D" id="1.20.1600.10">
    <property type="entry name" value="Outer membrane efflux proteins (OEP)"/>
    <property type="match status" value="1"/>
</dbReference>
<organism evidence="10">
    <name type="scientific">uncultured Thiotrichaceae bacterium</name>
    <dbReference type="NCBI Taxonomy" id="298394"/>
    <lineage>
        <taxon>Bacteria</taxon>
        <taxon>Pseudomonadati</taxon>
        <taxon>Pseudomonadota</taxon>
        <taxon>Gammaproteobacteria</taxon>
        <taxon>Thiotrichales</taxon>
        <taxon>Thiotrichaceae</taxon>
        <taxon>environmental samples</taxon>
    </lineage>
</organism>
<dbReference type="SUPFAM" id="SSF56954">
    <property type="entry name" value="Outer membrane efflux proteins (OEP)"/>
    <property type="match status" value="1"/>
</dbReference>
<dbReference type="GO" id="GO:0009279">
    <property type="term" value="C:cell outer membrane"/>
    <property type="evidence" value="ECO:0007669"/>
    <property type="project" value="UniProtKB-SubCell"/>
</dbReference>
<keyword evidence="4" id="KW-1134">Transmembrane beta strand</keyword>
<name>A0A6S6SZ35_9GAMM</name>
<dbReference type="GO" id="GO:0015562">
    <property type="term" value="F:efflux transmembrane transporter activity"/>
    <property type="evidence" value="ECO:0007669"/>
    <property type="project" value="InterPro"/>
</dbReference>
<keyword evidence="7" id="KW-0998">Cell outer membrane</keyword>
<gene>
    <name evidence="10" type="ORF">HELGO_WM37890</name>
</gene>
<sequence length="540" mass="59628">MKKTLSLALLTALISGTTNLQAESLFQAYQDAKANDAQLKAQETGFLATLENKTQALSQKKPQINLSGSSTLSRSISIDDSTSLSSLNGSYTLNLSKSLYNKNIDAQIDQVDASILQAKLQLEEQRQALILRVAQPYFNYLNAIETLRFATTEKKAVQRQLEQVKVFFEVGQSPITDLKEAESRYNLTVASEVAAQQGIIDARENLRVMTRKGYNALKGPAANLPLQIPAPGNINSWVALAKQNSKSLLTAKQAIEVARQNIEVQRSNRKPVVNAYARHTGSMTMNNSSIDPIVTGASVGVEASMPLYQGGVISSRVRQAQHQFRQVQQNYQYQERLIESQVRSAYLSIQSGISQIKAQQRALVSAQTAASATKTGFEVGTRTAVDVLTTLRDVFSARRSVSSARNAYLLSTLNLRQAAGTLSEKDLQALSNQMTLSLSPTGQASAKLTRAQQLQAQKRQQLQQAQQRQQQLQAQKRQQLQRQAELKAQRQQQAQRQVQLQAQRRQQATRASSAPQPIAQKPGSDVFRVTNQEDVIFTTQ</sequence>
<evidence type="ECO:0000256" key="3">
    <source>
        <dbReference type="ARBA" id="ARBA00022448"/>
    </source>
</evidence>
<evidence type="ECO:0000256" key="2">
    <source>
        <dbReference type="ARBA" id="ARBA00007613"/>
    </source>
</evidence>
<evidence type="ECO:0000256" key="9">
    <source>
        <dbReference type="SAM" id="SignalP"/>
    </source>
</evidence>
<evidence type="ECO:0000313" key="10">
    <source>
        <dbReference type="EMBL" id="CAA6811522.1"/>
    </source>
</evidence>
<dbReference type="InterPro" id="IPR003423">
    <property type="entry name" value="OMP_efflux"/>
</dbReference>
<evidence type="ECO:0000256" key="6">
    <source>
        <dbReference type="ARBA" id="ARBA00023136"/>
    </source>
</evidence>
<reference evidence="10" key="1">
    <citation type="submission" date="2020-01" db="EMBL/GenBank/DDBJ databases">
        <authorList>
            <person name="Meier V. D."/>
            <person name="Meier V D."/>
        </authorList>
    </citation>
    <scope>NUCLEOTIDE SEQUENCE</scope>
    <source>
        <strain evidence="10">HLG_WM_MAG_08</strain>
    </source>
</reference>
<comment type="similarity">
    <text evidence="2">Belongs to the outer membrane factor (OMF) (TC 1.B.17) family.</text>
</comment>
<dbReference type="InterPro" id="IPR010130">
    <property type="entry name" value="T1SS_OMP_TolC"/>
</dbReference>
<feature type="signal peptide" evidence="9">
    <location>
        <begin position="1"/>
        <end position="22"/>
    </location>
</feature>
<feature type="chain" id="PRO_5028370451" evidence="9">
    <location>
        <begin position="23"/>
        <end position="540"/>
    </location>
</feature>
<dbReference type="NCBIfam" id="TIGR01844">
    <property type="entry name" value="type_I_sec_TolC"/>
    <property type="match status" value="1"/>
</dbReference>
<dbReference type="GO" id="GO:1990281">
    <property type="term" value="C:efflux pump complex"/>
    <property type="evidence" value="ECO:0007669"/>
    <property type="project" value="TreeGrafter"/>
</dbReference>